<gene>
    <name evidence="3" type="ORF">VITISV_003507</name>
</gene>
<protein>
    <recommendedName>
        <fullName evidence="2">Retrotransposon gag domain-containing protein</fullName>
    </recommendedName>
</protein>
<dbReference type="Pfam" id="PF03732">
    <property type="entry name" value="Retrotrans_gag"/>
    <property type="match status" value="1"/>
</dbReference>
<feature type="domain" description="Retrotransposon gag" evidence="2">
    <location>
        <begin position="116"/>
        <end position="192"/>
    </location>
</feature>
<dbReference type="AlphaFoldDB" id="A5ARG4"/>
<dbReference type="PANTHER" id="PTHR35046:SF9">
    <property type="entry name" value="RNA-DIRECTED DNA POLYMERASE"/>
    <property type="match status" value="1"/>
</dbReference>
<feature type="region of interest" description="Disordered" evidence="1">
    <location>
        <begin position="52"/>
        <end position="78"/>
    </location>
</feature>
<sequence>MYVVFNDIRDRMDRQDVVIASLREEHTQRAPNARRQGRRVCVDDSDVYHEDEFEDEEDQASLNHEGRFAPRGERRGRGFRRAPRWQDGTDRNLGNIKMKIPSFQGKNDPKVYLERRNYERPIETWEEMKATMRRRFVPSHYYRDLYQKLQSLTQGYRSMDDYHKEMEIAMIRANVEEDREATMARFLNGLRDIANVVE</sequence>
<reference evidence="3" key="1">
    <citation type="journal article" date="2007" name="PLoS ONE">
        <title>The first genome sequence of an elite grapevine cultivar (Pinot noir Vitis vinifera L.): coping with a highly heterozygous genome.</title>
        <authorList>
            <person name="Velasco R."/>
            <person name="Zharkikh A."/>
            <person name="Troggio M."/>
            <person name="Cartwright D.A."/>
            <person name="Cestaro A."/>
            <person name="Pruss D."/>
            <person name="Pindo M."/>
            <person name="FitzGerald L.M."/>
            <person name="Vezzulli S."/>
            <person name="Reid J."/>
            <person name="Malacarne G."/>
            <person name="Iliev D."/>
            <person name="Coppola G."/>
            <person name="Wardell B."/>
            <person name="Micheletti D."/>
            <person name="Macalma T."/>
            <person name="Facci M."/>
            <person name="Mitchell J.T."/>
            <person name="Perazzolli M."/>
            <person name="Eldredge G."/>
            <person name="Gatto P."/>
            <person name="Oyzerski R."/>
            <person name="Moretto M."/>
            <person name="Gutin N."/>
            <person name="Stefanini M."/>
            <person name="Chen Y."/>
            <person name="Segala C."/>
            <person name="Davenport C."/>
            <person name="Dematte L."/>
            <person name="Mraz A."/>
            <person name="Battilana J."/>
            <person name="Stormo K."/>
            <person name="Costa F."/>
            <person name="Tao Q."/>
            <person name="Si-Ammour A."/>
            <person name="Harkins T."/>
            <person name="Lackey A."/>
            <person name="Perbost C."/>
            <person name="Taillon B."/>
            <person name="Stella A."/>
            <person name="Solovyev V."/>
            <person name="Fawcett J.A."/>
            <person name="Sterck L."/>
            <person name="Vandepoele K."/>
            <person name="Grando S.M."/>
            <person name="Toppo S."/>
            <person name="Moser C."/>
            <person name="Lanchbury J."/>
            <person name="Bogden R."/>
            <person name="Skolnick M."/>
            <person name="Sgaramella V."/>
            <person name="Bhatnagar S.K."/>
            <person name="Fontana P."/>
            <person name="Gutin A."/>
            <person name="Van de Peer Y."/>
            <person name="Salamini F."/>
            <person name="Viola R."/>
        </authorList>
    </citation>
    <scope>NUCLEOTIDE SEQUENCE</scope>
</reference>
<accession>A5ARG4</accession>
<dbReference type="EMBL" id="AM432968">
    <property type="protein sequence ID" value="CAN80357.1"/>
    <property type="molecule type" value="Genomic_DNA"/>
</dbReference>
<dbReference type="InterPro" id="IPR005162">
    <property type="entry name" value="Retrotrans_gag_dom"/>
</dbReference>
<evidence type="ECO:0000256" key="1">
    <source>
        <dbReference type="SAM" id="MobiDB-lite"/>
    </source>
</evidence>
<name>A5ARG4_VITVI</name>
<dbReference type="PANTHER" id="PTHR35046">
    <property type="entry name" value="ZINC KNUCKLE (CCHC-TYPE) FAMILY PROTEIN"/>
    <property type="match status" value="1"/>
</dbReference>
<evidence type="ECO:0000259" key="2">
    <source>
        <dbReference type="Pfam" id="PF03732"/>
    </source>
</evidence>
<evidence type="ECO:0000313" key="3">
    <source>
        <dbReference type="EMBL" id="CAN80357.1"/>
    </source>
</evidence>
<feature type="compositionally biased region" description="Basic and acidic residues" evidence="1">
    <location>
        <begin position="64"/>
        <end position="76"/>
    </location>
</feature>
<proteinExistence type="predicted"/>
<organism evidence="3">
    <name type="scientific">Vitis vinifera</name>
    <name type="common">Grape</name>
    <dbReference type="NCBI Taxonomy" id="29760"/>
    <lineage>
        <taxon>Eukaryota</taxon>
        <taxon>Viridiplantae</taxon>
        <taxon>Streptophyta</taxon>
        <taxon>Embryophyta</taxon>
        <taxon>Tracheophyta</taxon>
        <taxon>Spermatophyta</taxon>
        <taxon>Magnoliopsida</taxon>
        <taxon>eudicotyledons</taxon>
        <taxon>Gunneridae</taxon>
        <taxon>Pentapetalae</taxon>
        <taxon>rosids</taxon>
        <taxon>Vitales</taxon>
        <taxon>Vitaceae</taxon>
        <taxon>Viteae</taxon>
        <taxon>Vitis</taxon>
    </lineage>
</organism>